<dbReference type="EMBL" id="KE346373">
    <property type="protein sequence ID" value="KJE97101.1"/>
    <property type="molecule type" value="Genomic_DNA"/>
</dbReference>
<protein>
    <submittedName>
        <fullName evidence="2">Uncharacterized protein</fullName>
    </submittedName>
</protein>
<evidence type="ECO:0000313" key="3">
    <source>
        <dbReference type="Proteomes" id="UP000008743"/>
    </source>
</evidence>
<dbReference type="InParanoid" id="A0A0D2UQ46"/>
<dbReference type="AlphaFoldDB" id="A0A0D2UQ46"/>
<reference evidence="3" key="1">
    <citation type="submission" date="2011-02" db="EMBL/GenBank/DDBJ databases">
        <title>The Genome Sequence of Capsaspora owczarzaki ATCC 30864.</title>
        <authorList>
            <person name="Russ C."/>
            <person name="Cuomo C."/>
            <person name="Burger G."/>
            <person name="Gray M.W."/>
            <person name="Holland P.W.H."/>
            <person name="King N."/>
            <person name="Lang F.B.F."/>
            <person name="Roger A.J."/>
            <person name="Ruiz-Trillo I."/>
            <person name="Young S.K."/>
            <person name="Zeng Q."/>
            <person name="Gargeya S."/>
            <person name="Alvarado L."/>
            <person name="Berlin A."/>
            <person name="Chapman S.B."/>
            <person name="Chen Z."/>
            <person name="Freedman E."/>
            <person name="Gellesch M."/>
            <person name="Goldberg J."/>
            <person name="Griggs A."/>
            <person name="Gujja S."/>
            <person name="Heilman E."/>
            <person name="Heiman D."/>
            <person name="Howarth C."/>
            <person name="Mehta T."/>
            <person name="Neiman D."/>
            <person name="Pearson M."/>
            <person name="Roberts A."/>
            <person name="Saif S."/>
            <person name="Shea T."/>
            <person name="Shenoy N."/>
            <person name="Sisk P."/>
            <person name="Stolte C."/>
            <person name="Sykes S."/>
            <person name="White J."/>
            <person name="Yandava C."/>
            <person name="Haas B."/>
            <person name="Nusbaum C."/>
            <person name="Birren B."/>
        </authorList>
    </citation>
    <scope>NUCLEOTIDE SEQUENCE</scope>
    <source>
        <strain evidence="3">ATCC 30864</strain>
    </source>
</reference>
<organism evidence="2 3">
    <name type="scientific">Capsaspora owczarzaki (strain ATCC 30864)</name>
    <dbReference type="NCBI Taxonomy" id="595528"/>
    <lineage>
        <taxon>Eukaryota</taxon>
        <taxon>Filasterea</taxon>
        <taxon>Capsaspora</taxon>
    </lineage>
</organism>
<proteinExistence type="predicted"/>
<gene>
    <name evidence="2" type="ORF">CAOG_010078</name>
</gene>
<sequence>MRGRPTMSCSASASTTWPCARAVSIGDSDLSSVASIRSSGGCCASRAAVSSSKASVARPSLAARWSGVRPTSSRESSGTRCRLSSSRAVASSPTAAHQCSGCQPRKSGSRASNGSLDSSSWAACARPYWMLLMSSDAP</sequence>
<evidence type="ECO:0000256" key="1">
    <source>
        <dbReference type="SAM" id="MobiDB-lite"/>
    </source>
</evidence>
<keyword evidence="3" id="KW-1185">Reference proteome</keyword>
<dbReference type="Proteomes" id="UP000008743">
    <property type="component" value="Unassembled WGS sequence"/>
</dbReference>
<feature type="region of interest" description="Disordered" evidence="1">
    <location>
        <begin position="50"/>
        <end position="118"/>
    </location>
</feature>
<accession>A0A0D2UQ46</accession>
<name>A0A0D2UQ46_CAPO3</name>
<feature type="compositionally biased region" description="Polar residues" evidence="1">
    <location>
        <begin position="69"/>
        <end position="101"/>
    </location>
</feature>
<feature type="compositionally biased region" description="Polar residues" evidence="1">
    <location>
        <begin position="109"/>
        <end position="118"/>
    </location>
</feature>
<evidence type="ECO:0000313" key="2">
    <source>
        <dbReference type="EMBL" id="KJE97101.1"/>
    </source>
</evidence>